<sequence>MAKNQCVSFSSILLSKLRQENPQRFRHHRRVQRPQITGNPKESVPKNLAPVSCFRDSPWHKVQEESTSSEANPRTPSFSNGANRHRQTRHQDSGAFVENHRTRPTRHTETVREAPPIFTESRLLHQIHLSSFLYTGSPIPAKLRQKNPQRFRHHWRVQRPQISGNPKESVPKNLTPVSCFRDSPRYKVREESTPSEANPRTPSFSNGGNHHRQTRHQDSGAFVENHRTSPTRHTETFREAPPIFTESQVDVYAVIILFVAGGRERRGGGRERRGGGHGACGDREADEEAGLRRLVLSSSTDNTSCVSLDSAQPSSTQTVVPSTDTRSPLSTDNTHLPSSNILHPTSIDTPSQTSIDTEPRDMVAPDTCTRQQWRPG</sequence>
<proteinExistence type="predicted"/>
<feature type="region of interest" description="Disordered" evidence="1">
    <location>
        <begin position="161"/>
        <end position="238"/>
    </location>
</feature>
<reference evidence="2" key="1">
    <citation type="submission" date="2019-12" db="EMBL/GenBank/DDBJ databases">
        <title>Genome sequencing and annotation of Brassica cretica.</title>
        <authorList>
            <person name="Studholme D.J."/>
            <person name="Sarris P."/>
        </authorList>
    </citation>
    <scope>NUCLEOTIDE SEQUENCE</scope>
    <source>
        <strain evidence="2">PFS-109/04</strain>
        <tissue evidence="2">Leaf</tissue>
    </source>
</reference>
<feature type="compositionally biased region" description="Basic and acidic residues" evidence="1">
    <location>
        <begin position="265"/>
        <end position="274"/>
    </location>
</feature>
<protein>
    <submittedName>
        <fullName evidence="2">Uncharacterized protein</fullName>
    </submittedName>
</protein>
<evidence type="ECO:0000313" key="3">
    <source>
        <dbReference type="Proteomes" id="UP000712600"/>
    </source>
</evidence>
<evidence type="ECO:0000313" key="2">
    <source>
        <dbReference type="EMBL" id="KAF3556689.1"/>
    </source>
</evidence>
<evidence type="ECO:0000256" key="1">
    <source>
        <dbReference type="SAM" id="MobiDB-lite"/>
    </source>
</evidence>
<feature type="compositionally biased region" description="Polar residues" evidence="1">
    <location>
        <begin position="298"/>
        <end position="356"/>
    </location>
</feature>
<feature type="region of interest" description="Disordered" evidence="1">
    <location>
        <begin position="20"/>
        <end position="95"/>
    </location>
</feature>
<comment type="caution">
    <text evidence="2">The sequence shown here is derived from an EMBL/GenBank/DDBJ whole genome shotgun (WGS) entry which is preliminary data.</text>
</comment>
<name>A0A8S9R1J9_BRACR</name>
<dbReference type="EMBL" id="QGKX02000996">
    <property type="protein sequence ID" value="KAF3556689.1"/>
    <property type="molecule type" value="Genomic_DNA"/>
</dbReference>
<feature type="region of interest" description="Disordered" evidence="1">
    <location>
        <begin position="265"/>
        <end position="286"/>
    </location>
</feature>
<dbReference type="AlphaFoldDB" id="A0A8S9R1J9"/>
<feature type="compositionally biased region" description="Polar residues" evidence="1">
    <location>
        <begin position="194"/>
        <end position="208"/>
    </location>
</feature>
<dbReference type="Proteomes" id="UP000712600">
    <property type="component" value="Unassembled WGS sequence"/>
</dbReference>
<accession>A0A8S9R1J9</accession>
<feature type="compositionally biased region" description="Polar residues" evidence="1">
    <location>
        <begin position="65"/>
        <end position="82"/>
    </location>
</feature>
<organism evidence="2 3">
    <name type="scientific">Brassica cretica</name>
    <name type="common">Mustard</name>
    <dbReference type="NCBI Taxonomy" id="69181"/>
    <lineage>
        <taxon>Eukaryota</taxon>
        <taxon>Viridiplantae</taxon>
        <taxon>Streptophyta</taxon>
        <taxon>Embryophyta</taxon>
        <taxon>Tracheophyta</taxon>
        <taxon>Spermatophyta</taxon>
        <taxon>Magnoliopsida</taxon>
        <taxon>eudicotyledons</taxon>
        <taxon>Gunneridae</taxon>
        <taxon>Pentapetalae</taxon>
        <taxon>rosids</taxon>
        <taxon>malvids</taxon>
        <taxon>Brassicales</taxon>
        <taxon>Brassicaceae</taxon>
        <taxon>Brassiceae</taxon>
        <taxon>Brassica</taxon>
    </lineage>
</organism>
<feature type="compositionally biased region" description="Basic and acidic residues" evidence="1">
    <location>
        <begin position="182"/>
        <end position="192"/>
    </location>
</feature>
<gene>
    <name evidence="2" type="ORF">F2Q69_00012841</name>
</gene>
<feature type="region of interest" description="Disordered" evidence="1">
    <location>
        <begin position="298"/>
        <end position="376"/>
    </location>
</feature>
<feature type="compositionally biased region" description="Basic and acidic residues" evidence="1">
    <location>
        <begin position="224"/>
        <end position="238"/>
    </location>
</feature>